<dbReference type="InterPro" id="IPR027417">
    <property type="entry name" value="P-loop_NTPase"/>
</dbReference>
<sequence length="340" mass="37465">MSAPIVHIGYHKTATTWLQTHFFPAVRNYRHAGKAALESAILNEHALAYDPADARARLLRGGTDPVQGGTTPANVILSHEAFSGTPHLGGFQGFYSTGMAERLRATLPDARIVVVLRNQLESIPATYKQYVRVGGTHGIERYLYGPNLHGMAIDKPRKMPGFSFEHFNYDRLIGFYEELFGHDRVFVFLYEAFKADPRAFLRDMAERLGLDVDVDALPDTAENVALGRATLTLTRLLNHFTARNIPDKRCVLNVIPSHIVIRRLLDPINRTPLGGRRVLARDLLTAATRQRIEQHYAPGNARLAARHGLPLGAYGYPVADQPAADGPAHAGQTVPAAVSV</sequence>
<dbReference type="GO" id="GO:0016740">
    <property type="term" value="F:transferase activity"/>
    <property type="evidence" value="ECO:0007669"/>
    <property type="project" value="UniProtKB-KW"/>
</dbReference>
<dbReference type="SUPFAM" id="SSF52540">
    <property type="entry name" value="P-loop containing nucleoside triphosphate hydrolases"/>
    <property type="match status" value="1"/>
</dbReference>
<dbReference type="EMBL" id="FNCE01000001">
    <property type="protein sequence ID" value="SDF51943.1"/>
    <property type="molecule type" value="Genomic_DNA"/>
</dbReference>
<keyword evidence="2" id="KW-1185">Reference proteome</keyword>
<dbReference type="OrthoDB" id="7540582at2"/>
<protein>
    <submittedName>
        <fullName evidence="1">Sulfotransferase family protein</fullName>
    </submittedName>
</protein>
<dbReference type="Gene3D" id="3.40.50.300">
    <property type="entry name" value="P-loop containing nucleotide triphosphate hydrolases"/>
    <property type="match status" value="1"/>
</dbReference>
<accession>A0A1G7LR86</accession>
<dbReference type="AlphaFoldDB" id="A0A1G7LR86"/>
<name>A0A1G7LR86_9PROT</name>
<dbReference type="Proteomes" id="UP000199415">
    <property type="component" value="Unassembled WGS sequence"/>
</dbReference>
<gene>
    <name evidence="1" type="ORF">SAMN05216241_101345</name>
</gene>
<evidence type="ECO:0000313" key="1">
    <source>
        <dbReference type="EMBL" id="SDF51943.1"/>
    </source>
</evidence>
<evidence type="ECO:0000313" key="2">
    <source>
        <dbReference type="Proteomes" id="UP000199415"/>
    </source>
</evidence>
<dbReference type="RefSeq" id="WP_090018374.1">
    <property type="nucleotide sequence ID" value="NZ_FNCE01000001.1"/>
</dbReference>
<reference evidence="1 2" key="1">
    <citation type="submission" date="2016-10" db="EMBL/GenBank/DDBJ databases">
        <authorList>
            <person name="de Groot N.N."/>
        </authorList>
    </citation>
    <scope>NUCLEOTIDE SEQUENCE [LARGE SCALE GENOMIC DNA]</scope>
    <source>
        <strain evidence="1 2">DSM 25584</strain>
    </source>
</reference>
<keyword evidence="1" id="KW-0808">Transferase</keyword>
<proteinExistence type="predicted"/>
<organism evidence="1 2">
    <name type="scientific">Limimonas halophila</name>
    <dbReference type="NCBI Taxonomy" id="1082479"/>
    <lineage>
        <taxon>Bacteria</taxon>
        <taxon>Pseudomonadati</taxon>
        <taxon>Pseudomonadota</taxon>
        <taxon>Alphaproteobacteria</taxon>
        <taxon>Rhodospirillales</taxon>
        <taxon>Rhodovibrionaceae</taxon>
        <taxon>Limimonas</taxon>
    </lineage>
</organism>
<dbReference type="Pfam" id="PF13469">
    <property type="entry name" value="Sulfotransfer_3"/>
    <property type="match status" value="1"/>
</dbReference>